<reference evidence="1" key="2">
    <citation type="submission" date="2020-11" db="EMBL/GenBank/DDBJ databases">
        <authorList>
            <person name="McCartney M.A."/>
            <person name="Auch B."/>
            <person name="Kono T."/>
            <person name="Mallez S."/>
            <person name="Becker A."/>
            <person name="Gohl D.M."/>
            <person name="Silverstein K.A.T."/>
            <person name="Koren S."/>
            <person name="Bechman K.B."/>
            <person name="Herman A."/>
            <person name="Abrahante J.E."/>
            <person name="Garbe J."/>
        </authorList>
    </citation>
    <scope>NUCLEOTIDE SEQUENCE</scope>
    <source>
        <strain evidence="1">Duluth1</strain>
        <tissue evidence="1">Whole animal</tissue>
    </source>
</reference>
<name>A0A9D4JDK9_DREPO</name>
<dbReference type="Proteomes" id="UP000828390">
    <property type="component" value="Unassembled WGS sequence"/>
</dbReference>
<proteinExistence type="predicted"/>
<dbReference type="EMBL" id="JAIWYP010000006">
    <property type="protein sequence ID" value="KAH3807890.1"/>
    <property type="molecule type" value="Genomic_DNA"/>
</dbReference>
<evidence type="ECO:0000313" key="2">
    <source>
        <dbReference type="Proteomes" id="UP000828390"/>
    </source>
</evidence>
<protein>
    <submittedName>
        <fullName evidence="1">Uncharacterized protein</fullName>
    </submittedName>
</protein>
<sequence>MHTYKYKVTTCKLFVHNFFFLPYQDKRSVESVCLCFARLVDNYQNDRRILKEIAVQGLLTYIQQLVSHTS</sequence>
<evidence type="ECO:0000313" key="1">
    <source>
        <dbReference type="EMBL" id="KAH3807890.1"/>
    </source>
</evidence>
<organism evidence="1 2">
    <name type="scientific">Dreissena polymorpha</name>
    <name type="common">Zebra mussel</name>
    <name type="synonym">Mytilus polymorpha</name>
    <dbReference type="NCBI Taxonomy" id="45954"/>
    <lineage>
        <taxon>Eukaryota</taxon>
        <taxon>Metazoa</taxon>
        <taxon>Spiralia</taxon>
        <taxon>Lophotrochozoa</taxon>
        <taxon>Mollusca</taxon>
        <taxon>Bivalvia</taxon>
        <taxon>Autobranchia</taxon>
        <taxon>Heteroconchia</taxon>
        <taxon>Euheterodonta</taxon>
        <taxon>Imparidentia</taxon>
        <taxon>Neoheterodontei</taxon>
        <taxon>Myida</taxon>
        <taxon>Dreissenoidea</taxon>
        <taxon>Dreissenidae</taxon>
        <taxon>Dreissena</taxon>
    </lineage>
</organism>
<gene>
    <name evidence="1" type="ORF">DPMN_136238</name>
</gene>
<accession>A0A9D4JDK9</accession>
<reference evidence="1" key="1">
    <citation type="journal article" date="2019" name="bioRxiv">
        <title>The Genome of the Zebra Mussel, Dreissena polymorpha: A Resource for Invasive Species Research.</title>
        <authorList>
            <person name="McCartney M.A."/>
            <person name="Auch B."/>
            <person name="Kono T."/>
            <person name="Mallez S."/>
            <person name="Zhang Y."/>
            <person name="Obille A."/>
            <person name="Becker A."/>
            <person name="Abrahante J.E."/>
            <person name="Garbe J."/>
            <person name="Badalamenti J.P."/>
            <person name="Herman A."/>
            <person name="Mangelson H."/>
            <person name="Liachko I."/>
            <person name="Sullivan S."/>
            <person name="Sone E.D."/>
            <person name="Koren S."/>
            <person name="Silverstein K.A.T."/>
            <person name="Beckman K.B."/>
            <person name="Gohl D.M."/>
        </authorList>
    </citation>
    <scope>NUCLEOTIDE SEQUENCE</scope>
    <source>
        <strain evidence="1">Duluth1</strain>
        <tissue evidence="1">Whole animal</tissue>
    </source>
</reference>
<dbReference type="AlphaFoldDB" id="A0A9D4JDK9"/>
<keyword evidence="2" id="KW-1185">Reference proteome</keyword>
<comment type="caution">
    <text evidence="1">The sequence shown here is derived from an EMBL/GenBank/DDBJ whole genome shotgun (WGS) entry which is preliminary data.</text>
</comment>